<proteinExistence type="predicted"/>
<dbReference type="AlphaFoldDB" id="F9U6B4"/>
<dbReference type="RefSeq" id="WP_007191343.1">
    <property type="nucleotide sequence ID" value="NZ_AFWV01000001.1"/>
</dbReference>
<evidence type="ECO:0000313" key="1">
    <source>
        <dbReference type="EMBL" id="EGV20687.1"/>
    </source>
</evidence>
<reference evidence="1 2" key="1">
    <citation type="submission" date="2011-06" db="EMBL/GenBank/DDBJ databases">
        <title>The draft genome of Thiocapsa marina 5811.</title>
        <authorList>
            <consortium name="US DOE Joint Genome Institute (JGI-PGF)"/>
            <person name="Lucas S."/>
            <person name="Han J."/>
            <person name="Cheng J.-F."/>
            <person name="Goodwin L."/>
            <person name="Pitluck S."/>
            <person name="Peters L."/>
            <person name="Land M.L."/>
            <person name="Hauser L."/>
            <person name="Vogl K."/>
            <person name="Liu Z."/>
            <person name="Imhoff J."/>
            <person name="Thiel V."/>
            <person name="Frigaard N.-U."/>
            <person name="Bryant D."/>
            <person name="Woyke T.J."/>
        </authorList>
    </citation>
    <scope>NUCLEOTIDE SEQUENCE [LARGE SCALE GENOMIC DNA]</scope>
    <source>
        <strain evidence="1 2">5811</strain>
    </source>
</reference>
<dbReference type="EMBL" id="AFWV01000001">
    <property type="protein sequence ID" value="EGV20687.1"/>
    <property type="molecule type" value="Genomic_DNA"/>
</dbReference>
<dbReference type="Proteomes" id="UP000005459">
    <property type="component" value="Unassembled WGS sequence"/>
</dbReference>
<evidence type="ECO:0000313" key="2">
    <source>
        <dbReference type="Proteomes" id="UP000005459"/>
    </source>
</evidence>
<gene>
    <name evidence="1" type="ORF">ThimaDRAFT_0465</name>
</gene>
<keyword evidence="2" id="KW-1185">Reference proteome</keyword>
<organism evidence="1 2">
    <name type="scientific">Thiocapsa marina 5811</name>
    <dbReference type="NCBI Taxonomy" id="768671"/>
    <lineage>
        <taxon>Bacteria</taxon>
        <taxon>Pseudomonadati</taxon>
        <taxon>Pseudomonadota</taxon>
        <taxon>Gammaproteobacteria</taxon>
        <taxon>Chromatiales</taxon>
        <taxon>Chromatiaceae</taxon>
        <taxon>Thiocapsa</taxon>
    </lineage>
</organism>
<sequence>MAGVVIVNQERLGPRRRVDKLNVAWSASEDWPGCSRFTSAPLVTDNDNRVAAASWYQHEDNRNSRLNIGVKLSINLGLLFLGKSILPNVPQRPQLDQVRRISG</sequence>
<name>F9U6B4_9GAMM</name>
<protein>
    <submittedName>
        <fullName evidence="1">Uncharacterized protein</fullName>
    </submittedName>
</protein>
<accession>F9U6B4</accession>